<dbReference type="Pfam" id="PF12832">
    <property type="entry name" value="MFS_1_like"/>
    <property type="match status" value="1"/>
</dbReference>
<dbReference type="InterPro" id="IPR036259">
    <property type="entry name" value="MFS_trans_sf"/>
</dbReference>
<dbReference type="GO" id="GO:0030395">
    <property type="term" value="F:lactose binding"/>
    <property type="evidence" value="ECO:0007669"/>
    <property type="project" value="TreeGrafter"/>
</dbReference>
<dbReference type="EMBL" id="LAJY01000431">
    <property type="protein sequence ID" value="KJV08850.1"/>
    <property type="molecule type" value="Genomic_DNA"/>
</dbReference>
<reference evidence="10 11" key="1">
    <citation type="submission" date="2015-03" db="EMBL/GenBank/DDBJ databases">
        <title>Draft genome sequence of Elstera litoralis.</title>
        <authorList>
            <person name="Rahalkar M.C."/>
            <person name="Dhakephalkar P.K."/>
            <person name="Pore S.D."/>
            <person name="Arora P."/>
            <person name="Kapse N.G."/>
            <person name="Pandit P.S."/>
        </authorList>
    </citation>
    <scope>NUCLEOTIDE SEQUENCE [LARGE SCALE GENOMIC DNA]</scope>
    <source>
        <strain evidence="10 11">Dia-1</strain>
    </source>
</reference>
<organism evidence="10 11">
    <name type="scientific">Elstera litoralis</name>
    <dbReference type="NCBI Taxonomy" id="552518"/>
    <lineage>
        <taxon>Bacteria</taxon>
        <taxon>Pseudomonadati</taxon>
        <taxon>Pseudomonadota</taxon>
        <taxon>Alphaproteobacteria</taxon>
        <taxon>Rhodospirillales</taxon>
        <taxon>Rhodospirillaceae</taxon>
        <taxon>Elstera</taxon>
    </lineage>
</organism>
<gene>
    <name evidence="10" type="ORF">VZ95_15135</name>
</gene>
<feature type="transmembrane region" description="Helical" evidence="8">
    <location>
        <begin position="70"/>
        <end position="88"/>
    </location>
</feature>
<evidence type="ECO:0000313" key="11">
    <source>
        <dbReference type="Proteomes" id="UP000033774"/>
    </source>
</evidence>
<feature type="transmembrane region" description="Helical" evidence="8">
    <location>
        <begin position="41"/>
        <end position="58"/>
    </location>
</feature>
<dbReference type="GO" id="GO:0005886">
    <property type="term" value="C:plasma membrane"/>
    <property type="evidence" value="ECO:0007669"/>
    <property type="project" value="UniProtKB-SubCell"/>
</dbReference>
<evidence type="ECO:0000259" key="9">
    <source>
        <dbReference type="Pfam" id="PF12832"/>
    </source>
</evidence>
<proteinExistence type="predicted"/>
<protein>
    <recommendedName>
        <fullName evidence="9">Major facilitator superfamily associated domain-containing protein</fullName>
    </recommendedName>
</protein>
<evidence type="ECO:0000256" key="6">
    <source>
        <dbReference type="ARBA" id="ARBA00022989"/>
    </source>
</evidence>
<evidence type="ECO:0000256" key="8">
    <source>
        <dbReference type="SAM" id="Phobius"/>
    </source>
</evidence>
<keyword evidence="5 8" id="KW-0812">Transmembrane</keyword>
<keyword evidence="3" id="KW-1003">Cell membrane</keyword>
<evidence type="ECO:0000256" key="5">
    <source>
        <dbReference type="ARBA" id="ARBA00022692"/>
    </source>
</evidence>
<comment type="caution">
    <text evidence="10">The sequence shown here is derived from an EMBL/GenBank/DDBJ whole genome shotgun (WGS) entry which is preliminary data.</text>
</comment>
<evidence type="ECO:0000256" key="3">
    <source>
        <dbReference type="ARBA" id="ARBA00022475"/>
    </source>
</evidence>
<dbReference type="RefSeq" id="WP_045776601.1">
    <property type="nucleotide sequence ID" value="NZ_LAJY01000431.1"/>
</dbReference>
<feature type="domain" description="Major facilitator superfamily associated" evidence="9">
    <location>
        <begin position="4"/>
        <end position="119"/>
    </location>
</feature>
<evidence type="ECO:0000256" key="1">
    <source>
        <dbReference type="ARBA" id="ARBA00004429"/>
    </source>
</evidence>
<dbReference type="SUPFAM" id="SSF103473">
    <property type="entry name" value="MFS general substrate transporter"/>
    <property type="match status" value="1"/>
</dbReference>
<dbReference type="AlphaFoldDB" id="A0A0F3IQ24"/>
<feature type="transmembrane region" description="Helical" evidence="8">
    <location>
        <begin position="7"/>
        <end position="29"/>
    </location>
</feature>
<dbReference type="PANTHER" id="PTHR23522:SF10">
    <property type="entry name" value="3-PHENYLPROPIONIC ACID TRANSPORTER-RELATED"/>
    <property type="match status" value="1"/>
</dbReference>
<dbReference type="Proteomes" id="UP000033774">
    <property type="component" value="Unassembled WGS sequence"/>
</dbReference>
<evidence type="ECO:0000256" key="7">
    <source>
        <dbReference type="ARBA" id="ARBA00023136"/>
    </source>
</evidence>
<keyword evidence="11" id="KW-1185">Reference proteome</keyword>
<dbReference type="GO" id="GO:0015528">
    <property type="term" value="F:lactose:proton symporter activity"/>
    <property type="evidence" value="ECO:0007669"/>
    <property type="project" value="TreeGrafter"/>
</dbReference>
<keyword evidence="4" id="KW-0997">Cell inner membrane</keyword>
<name>A0A0F3IQ24_9PROT</name>
<comment type="subcellular location">
    <subcellularLocation>
        <location evidence="1">Cell inner membrane</location>
        <topology evidence="1">Multi-pass membrane protein</topology>
    </subcellularLocation>
</comment>
<keyword evidence="6 8" id="KW-1133">Transmembrane helix</keyword>
<feature type="transmembrane region" description="Helical" evidence="8">
    <location>
        <begin position="94"/>
        <end position="119"/>
    </location>
</feature>
<accession>A0A0F3IQ24</accession>
<sequence>MSAYLRFSLFFAAFYSSLGVVTPFLSVWFDYRGLTPSEIGLVFAFGMAAKVVFTLLAGQVADLVRRKRDLIAATLLLEAALMIALAASQSFGMILILSAVATALHAAVVSVTDAVTLTAGRSKGLSIVRCGCGARRPSSSWRWRWGRCWRRRGRGRSFSSRRA</sequence>
<evidence type="ECO:0000313" key="10">
    <source>
        <dbReference type="EMBL" id="KJV08850.1"/>
    </source>
</evidence>
<keyword evidence="2" id="KW-0813">Transport</keyword>
<keyword evidence="7 8" id="KW-0472">Membrane</keyword>
<evidence type="ECO:0000256" key="2">
    <source>
        <dbReference type="ARBA" id="ARBA00022448"/>
    </source>
</evidence>
<dbReference type="InterPro" id="IPR024989">
    <property type="entry name" value="MFS_assoc_dom"/>
</dbReference>
<dbReference type="PANTHER" id="PTHR23522">
    <property type="entry name" value="BLL5896 PROTEIN"/>
    <property type="match status" value="1"/>
</dbReference>
<evidence type="ECO:0000256" key="4">
    <source>
        <dbReference type="ARBA" id="ARBA00022519"/>
    </source>
</evidence>
<dbReference type="Gene3D" id="1.20.1250.20">
    <property type="entry name" value="MFS general substrate transporter like domains"/>
    <property type="match status" value="1"/>
</dbReference>